<feature type="compositionally biased region" description="Basic and acidic residues" evidence="1">
    <location>
        <begin position="335"/>
        <end position="349"/>
    </location>
</feature>
<feature type="compositionally biased region" description="Low complexity" evidence="1">
    <location>
        <begin position="800"/>
        <end position="821"/>
    </location>
</feature>
<feature type="compositionally biased region" description="Low complexity" evidence="1">
    <location>
        <begin position="200"/>
        <end position="210"/>
    </location>
</feature>
<keyword evidence="2" id="KW-0472">Membrane</keyword>
<keyword evidence="4" id="KW-1185">Reference proteome</keyword>
<feature type="compositionally biased region" description="Low complexity" evidence="1">
    <location>
        <begin position="158"/>
        <end position="167"/>
    </location>
</feature>
<feature type="compositionally biased region" description="Pro residues" evidence="1">
    <location>
        <begin position="189"/>
        <end position="199"/>
    </location>
</feature>
<accession>A0ABS0JHE3</accession>
<dbReference type="Proteomes" id="UP000614915">
    <property type="component" value="Unassembled WGS sequence"/>
</dbReference>
<feature type="region of interest" description="Disordered" evidence="1">
    <location>
        <begin position="995"/>
        <end position="1072"/>
    </location>
</feature>
<feature type="region of interest" description="Disordered" evidence="1">
    <location>
        <begin position="1"/>
        <end position="860"/>
    </location>
</feature>
<evidence type="ECO:0000313" key="3">
    <source>
        <dbReference type="EMBL" id="MBG6066485.1"/>
    </source>
</evidence>
<reference evidence="3 4" key="1">
    <citation type="submission" date="2020-11" db="EMBL/GenBank/DDBJ databases">
        <title>Sequencing the genomes of 1000 actinobacteria strains.</title>
        <authorList>
            <person name="Klenk H.-P."/>
        </authorList>
    </citation>
    <scope>NUCLEOTIDE SEQUENCE [LARGE SCALE GENOMIC DNA]</scope>
    <source>
        <strain evidence="3 4">DSM 101692</strain>
    </source>
</reference>
<feature type="compositionally biased region" description="Basic and acidic residues" evidence="1">
    <location>
        <begin position="50"/>
        <end position="62"/>
    </location>
</feature>
<evidence type="ECO:0000256" key="2">
    <source>
        <dbReference type="SAM" id="Phobius"/>
    </source>
</evidence>
<feature type="compositionally biased region" description="Low complexity" evidence="1">
    <location>
        <begin position="219"/>
        <end position="246"/>
    </location>
</feature>
<sequence>MRSRGGDRPDDEGPDERRDPRAKTRRWGRGRAAEPEPAEPVAGEEFGWIDDLRSAKEQRTELGPDGAPAEPNRPRGGMPPADPSGPPAQPTPRSPAEPAGARGSAPESSTPPAPRQGDPGAAARRPVDGPWPGETPPVGRRPDDRPPAGGPGAPGQPPRRGVQQVPGARAAVPQSSPPARPGGGDPAGPQGPRPAPDAPGGPVRARGAAAPPGPPSGPPAAGAPAGRRPDAAAAPGRRPDAAVPPGRHQDPAAPGGHADAMPPLRRPDAGPPGRRPGPEQPVEPGRARPPADGTPGGRRAAGPAPDPARAAGAAAAPGPARFDGAPAGVVPPTEDGLRPDPAIDRDPRTARRRPGPADPGAPEPTGQRAAERARPAAGGRRRAAEPDEPVVPRSGNAPPVPRSGNAPPVPRSGNASSVPEATGAHSGALPTVGPTVGPADGTGRRRVVSDEQERRTPPAGEPRLDRDRPERPADWLRQAGRLPHTDPGLPVVNRRDGSPPAGGRHPAPAAGPGDLADQASGRLAVPDPAAERTAARRPAGPPVDPGADAPTGRRAVRPDASGSTGEQALPYPPAPGERPARGRGAAAVPTPDPTGRRGRAVEGPGPDAPPTPDPAGRRRRPPAEPGQEGTAGSGRPGPAGDHGDDPYTGGRPAAGPAARGAVRSAPPGRARPIPGDAPAPGAVRRGVDGPPRPGPGVEAAPRDATRPDGPARAAVPPGVDGPPRSRPDGPARAAVRPPGAQPPTDDRAVGEPGPAGPARGGAPVGRPAPADRAAGRALPPNREPGRAEPSGVAPVPPPGRAGEPVGVARAAAVVPSASGPVDRPAPEPSDGPALRSAGQDVPDDDATPGARSEERRQTRERRRLRAAVLVLVSVVLLGAVPLFFGIRTLSRDPVFDNLDQLGVPGWAAAKTVDDVSGSRWCLLDCRLRERTVTSEKAPKETAQAYEDALRQDGWRPWKVSRCPEQQTKGSYTCWRRDELTLDLWVREPTCVPPPVDGEPAVVPSADPAADPSADPSAAATECTGSLVSVKVRNAIDDERTRPQPTTDPSLTGEDPFPTVSADPLGELTPSPS</sequence>
<proteinExistence type="predicted"/>
<feature type="compositionally biased region" description="Pro residues" evidence="1">
    <location>
        <begin position="80"/>
        <end position="95"/>
    </location>
</feature>
<keyword evidence="3" id="KW-0401">Integrin</keyword>
<keyword evidence="2" id="KW-0812">Transmembrane</keyword>
<evidence type="ECO:0000256" key="1">
    <source>
        <dbReference type="SAM" id="MobiDB-lite"/>
    </source>
</evidence>
<feature type="compositionally biased region" description="Low complexity" evidence="1">
    <location>
        <begin position="498"/>
        <end position="513"/>
    </location>
</feature>
<keyword evidence="2" id="KW-1133">Transmembrane helix</keyword>
<feature type="compositionally biased region" description="Basic and acidic residues" evidence="1">
    <location>
        <begin position="447"/>
        <end position="474"/>
    </location>
</feature>
<organism evidence="3 4">
    <name type="scientific">Micromonospora ureilytica</name>
    <dbReference type="NCBI Taxonomy" id="709868"/>
    <lineage>
        <taxon>Bacteria</taxon>
        <taxon>Bacillati</taxon>
        <taxon>Actinomycetota</taxon>
        <taxon>Actinomycetes</taxon>
        <taxon>Micromonosporales</taxon>
        <taxon>Micromonosporaceae</taxon>
        <taxon>Micromonospora</taxon>
    </lineage>
</organism>
<gene>
    <name evidence="3" type="ORF">IW248_002772</name>
</gene>
<feature type="compositionally biased region" description="Low complexity" evidence="1">
    <location>
        <begin position="764"/>
        <end position="780"/>
    </location>
</feature>
<protein>
    <submittedName>
        <fullName evidence="3">Integrin beta 3</fullName>
    </submittedName>
</protein>
<dbReference type="GO" id="GO:0007229">
    <property type="term" value="P:integrin-mediated signaling pathway"/>
    <property type="evidence" value="ECO:0007669"/>
    <property type="project" value="UniProtKB-KW"/>
</dbReference>
<feature type="compositionally biased region" description="Low complexity" evidence="1">
    <location>
        <begin position="999"/>
        <end position="1019"/>
    </location>
</feature>
<name>A0ABS0JHE3_9ACTN</name>
<feature type="compositionally biased region" description="Low complexity" evidence="1">
    <location>
        <begin position="282"/>
        <end position="328"/>
    </location>
</feature>
<dbReference type="EMBL" id="JADOTX010000001">
    <property type="protein sequence ID" value="MBG6066485.1"/>
    <property type="molecule type" value="Genomic_DNA"/>
</dbReference>
<evidence type="ECO:0000313" key="4">
    <source>
        <dbReference type="Proteomes" id="UP000614915"/>
    </source>
</evidence>
<feature type="compositionally biased region" description="Low complexity" evidence="1">
    <location>
        <begin position="649"/>
        <end position="672"/>
    </location>
</feature>
<comment type="caution">
    <text evidence="3">The sequence shown here is derived from an EMBL/GenBank/DDBJ whole genome shotgun (WGS) entry which is preliminary data.</text>
</comment>
<feature type="transmembrane region" description="Helical" evidence="2">
    <location>
        <begin position="864"/>
        <end position="884"/>
    </location>
</feature>
<feature type="compositionally biased region" description="Pro residues" evidence="1">
    <location>
        <begin position="269"/>
        <end position="281"/>
    </location>
</feature>